<gene>
    <name evidence="1" type="ORF">ACOF00016_LOCUS12798</name>
</gene>
<accession>A0A7S3L8Q3</accession>
<dbReference type="AlphaFoldDB" id="A0A7S3L8Q3"/>
<evidence type="ECO:0000313" key="1">
    <source>
        <dbReference type="EMBL" id="CAE0415729.1"/>
    </source>
</evidence>
<dbReference type="EMBL" id="HBIM01016353">
    <property type="protein sequence ID" value="CAE0415729.1"/>
    <property type="molecule type" value="Transcribed_RNA"/>
</dbReference>
<proteinExistence type="predicted"/>
<protein>
    <submittedName>
        <fullName evidence="1">Uncharacterized protein</fullName>
    </submittedName>
</protein>
<reference evidence="1" key="1">
    <citation type="submission" date="2021-01" db="EMBL/GenBank/DDBJ databases">
        <authorList>
            <person name="Corre E."/>
            <person name="Pelletier E."/>
            <person name="Niang G."/>
            <person name="Scheremetjew M."/>
            <person name="Finn R."/>
            <person name="Kale V."/>
            <person name="Holt S."/>
            <person name="Cochrane G."/>
            <person name="Meng A."/>
            <person name="Brown T."/>
            <person name="Cohen L."/>
        </authorList>
    </citation>
    <scope>NUCLEOTIDE SEQUENCE</scope>
    <source>
        <strain evidence="1">CCMP127</strain>
    </source>
</reference>
<name>A0A7S3L8Q3_9STRA</name>
<sequence length="104" mass="12080">MRDDTTRTTELHNTHDVGFAVIVVDEKGYCSFLCPLFGSFSIKSIWKLPVSLLIRVSDSLSKERQQLRSKFSIRLENSHWQIRRKILKKKLDSVAFMVAYYSAP</sequence>
<organism evidence="1">
    <name type="scientific">Amphora coffeiformis</name>
    <dbReference type="NCBI Taxonomy" id="265554"/>
    <lineage>
        <taxon>Eukaryota</taxon>
        <taxon>Sar</taxon>
        <taxon>Stramenopiles</taxon>
        <taxon>Ochrophyta</taxon>
        <taxon>Bacillariophyta</taxon>
        <taxon>Bacillariophyceae</taxon>
        <taxon>Bacillariophycidae</taxon>
        <taxon>Thalassiophysales</taxon>
        <taxon>Catenulaceae</taxon>
        <taxon>Amphora</taxon>
    </lineage>
</organism>